<accession>A0ABN7AWZ7</accession>
<sequence length="273" mass="29601">MYRKCVNCCASFGKAASSVKSQRSTKFLTLENHGRQKVRPYVDSAIGGQVAPRLTKERAKSLILKLTHDERDILTSSLKEFEAERQKEEYKGQLAAFRWRSKFGRPAGVPNLGDVDPTGSYCPVPEDWLMKKYAETVPKPTTSQLLSVAIVNAVPFIGFGFLDNSIMIVCGDYIEATLGSVIVMSTMAAAALGNTFSDIMGLGSAYYVETAASKIGIKPPPLSPVQLDMSSSRIASNLGRVIGVTIGCILGMTPLLFINKEPDKTPEEKPADA</sequence>
<organism evidence="6 7">
    <name type="scientific">Nesidiocoris tenuis</name>
    <dbReference type="NCBI Taxonomy" id="355587"/>
    <lineage>
        <taxon>Eukaryota</taxon>
        <taxon>Metazoa</taxon>
        <taxon>Ecdysozoa</taxon>
        <taxon>Arthropoda</taxon>
        <taxon>Hexapoda</taxon>
        <taxon>Insecta</taxon>
        <taxon>Pterygota</taxon>
        <taxon>Neoptera</taxon>
        <taxon>Paraneoptera</taxon>
        <taxon>Hemiptera</taxon>
        <taxon>Heteroptera</taxon>
        <taxon>Panheteroptera</taxon>
        <taxon>Cimicomorpha</taxon>
        <taxon>Miridae</taxon>
        <taxon>Dicyphina</taxon>
        <taxon>Nesidiocoris</taxon>
    </lineage>
</organism>
<evidence type="ECO:0000256" key="2">
    <source>
        <dbReference type="ARBA" id="ARBA00022692"/>
    </source>
</evidence>
<evidence type="ECO:0000256" key="5">
    <source>
        <dbReference type="SAM" id="Phobius"/>
    </source>
</evidence>
<evidence type="ECO:0000256" key="3">
    <source>
        <dbReference type="ARBA" id="ARBA00022989"/>
    </source>
</evidence>
<name>A0ABN7AWZ7_9HEMI</name>
<dbReference type="PANTHER" id="PTHR21706:SF15">
    <property type="entry name" value="TRANSMEMBRANE PROTEIN 65"/>
    <property type="match status" value="1"/>
</dbReference>
<evidence type="ECO:0000313" key="7">
    <source>
        <dbReference type="Proteomes" id="UP001307889"/>
    </source>
</evidence>
<dbReference type="PANTHER" id="PTHR21706">
    <property type="entry name" value="TRANSMEMBRANE PROTEIN 65"/>
    <property type="match status" value="1"/>
</dbReference>
<protein>
    <recommendedName>
        <fullName evidence="8">Transmembrane protein 65</fullName>
    </recommendedName>
</protein>
<keyword evidence="3 5" id="KW-1133">Transmembrane helix</keyword>
<dbReference type="InterPro" id="IPR019537">
    <property type="entry name" value="TMEM65"/>
</dbReference>
<dbReference type="Pfam" id="PF10507">
    <property type="entry name" value="TMEM65"/>
    <property type="match status" value="1"/>
</dbReference>
<evidence type="ECO:0000313" key="6">
    <source>
        <dbReference type="EMBL" id="BES95882.1"/>
    </source>
</evidence>
<dbReference type="EMBL" id="AP028914">
    <property type="protein sequence ID" value="BES95882.1"/>
    <property type="molecule type" value="Genomic_DNA"/>
</dbReference>
<feature type="transmembrane region" description="Helical" evidence="5">
    <location>
        <begin position="145"/>
        <end position="162"/>
    </location>
</feature>
<evidence type="ECO:0008006" key="8">
    <source>
        <dbReference type="Google" id="ProtNLM"/>
    </source>
</evidence>
<evidence type="ECO:0000256" key="1">
    <source>
        <dbReference type="ARBA" id="ARBA00004141"/>
    </source>
</evidence>
<feature type="transmembrane region" description="Helical" evidence="5">
    <location>
        <begin position="238"/>
        <end position="258"/>
    </location>
</feature>
<keyword evidence="7" id="KW-1185">Reference proteome</keyword>
<comment type="subcellular location">
    <subcellularLocation>
        <location evidence="1">Membrane</location>
        <topology evidence="1">Multi-pass membrane protein</topology>
    </subcellularLocation>
</comment>
<keyword evidence="4 5" id="KW-0472">Membrane</keyword>
<proteinExistence type="predicted"/>
<evidence type="ECO:0000256" key="4">
    <source>
        <dbReference type="ARBA" id="ARBA00023136"/>
    </source>
</evidence>
<keyword evidence="2 5" id="KW-0812">Transmembrane</keyword>
<dbReference type="Proteomes" id="UP001307889">
    <property type="component" value="Chromosome 6"/>
</dbReference>
<gene>
    <name evidence="6" type="ORF">NTJ_08691</name>
</gene>
<reference evidence="6 7" key="1">
    <citation type="submission" date="2023-09" db="EMBL/GenBank/DDBJ databases">
        <title>Nesidiocoris tenuis whole genome shotgun sequence.</title>
        <authorList>
            <person name="Shibata T."/>
            <person name="Shimoda M."/>
            <person name="Kobayashi T."/>
            <person name="Uehara T."/>
        </authorList>
    </citation>
    <scope>NUCLEOTIDE SEQUENCE [LARGE SCALE GENOMIC DNA]</scope>
    <source>
        <strain evidence="6 7">Japan</strain>
    </source>
</reference>